<reference evidence="1 2" key="1">
    <citation type="journal article" date="2021" name="MBio">
        <title>A New Model Trypanosomatid, Novymonas esmeraldas: Genomic Perception of Its 'Candidatus Pandoraea novymonadis' Endosymbiont.</title>
        <authorList>
            <person name="Zakharova A."/>
            <person name="Saura A."/>
            <person name="Butenko A."/>
            <person name="Podesvova L."/>
            <person name="Warmusova S."/>
            <person name="Kostygov A.Y."/>
            <person name="Nenarokova A."/>
            <person name="Lukes J."/>
            <person name="Opperdoes F.R."/>
            <person name="Yurchenko V."/>
        </authorList>
    </citation>
    <scope>NUCLEOTIDE SEQUENCE [LARGE SCALE GENOMIC DNA]</scope>
    <source>
        <strain evidence="1 2">E262AT.01</strain>
    </source>
</reference>
<keyword evidence="2" id="KW-1185">Reference proteome</keyword>
<gene>
    <name evidence="1" type="ORF">NESM_000694100</name>
</gene>
<comment type="caution">
    <text evidence="1">The sequence shown here is derived from an EMBL/GenBank/DDBJ whole genome shotgun (WGS) entry which is preliminary data.</text>
</comment>
<dbReference type="AlphaFoldDB" id="A0AAW0ET90"/>
<protein>
    <submittedName>
        <fullName evidence="1">Uncharacterized protein</fullName>
    </submittedName>
</protein>
<evidence type="ECO:0000313" key="1">
    <source>
        <dbReference type="EMBL" id="KAK7197455.1"/>
    </source>
</evidence>
<name>A0AAW0ET90_9TRYP</name>
<proteinExistence type="predicted"/>
<dbReference type="Proteomes" id="UP001430356">
    <property type="component" value="Unassembled WGS sequence"/>
</dbReference>
<dbReference type="EMBL" id="JAECZO010000106">
    <property type="protein sequence ID" value="KAK7197455.1"/>
    <property type="molecule type" value="Genomic_DNA"/>
</dbReference>
<evidence type="ECO:0000313" key="2">
    <source>
        <dbReference type="Proteomes" id="UP001430356"/>
    </source>
</evidence>
<sequence length="523" mass="57421">MSCSTASRELRRSASSIATELWSPEELFSVDTQVDVLQPILKPVGVDARRFYAFRLSVLLAPFEVLQDFWAPAGESSGLLSDDGVVSVRCAEMRWDGRPDATTTGTIAEQCKPTSWLRLTSTLAHRTFVVDRSAAHVQTLVAALRYTFPHLLFPSDGEATEPTCRVLVQFIVHHWSALSAYLPLLYFLFEVQERAFSGFYKQLGTTLLARKGSDAAACDALKPKKGGKMFSWFSSKPKEAELGVNDKLEIINTHKATLPPAFEKRYMIALAQLEQVKKMQLFCREYVSSLHGEASAYQALAEGLAAHPLASSAVTGWYSPEAAEAPAKENAAVKQVATSVQRFALRKSSLVNELLLPLLKAVSQCECELGVIATSHVAFYEELAMRAKAVGENTPLLSGKVPLPTGCDASTRPEMMASAREVNRRYTLEFSDWRQQFDTEVAYAEAAIKARVKRLCVLCGDVVATMVSCTKAEYYEEYLRPLIAVQGEGDSASSCAAAHPLQACLAVKDRCDESPYAVDRNSA</sequence>
<accession>A0AAW0ET90</accession>
<organism evidence="1 2">
    <name type="scientific">Novymonas esmeraldas</name>
    <dbReference type="NCBI Taxonomy" id="1808958"/>
    <lineage>
        <taxon>Eukaryota</taxon>
        <taxon>Discoba</taxon>
        <taxon>Euglenozoa</taxon>
        <taxon>Kinetoplastea</taxon>
        <taxon>Metakinetoplastina</taxon>
        <taxon>Trypanosomatida</taxon>
        <taxon>Trypanosomatidae</taxon>
        <taxon>Novymonas</taxon>
    </lineage>
</organism>